<keyword evidence="10" id="KW-0793">Thylakoid</keyword>
<dbReference type="GO" id="GO:0009535">
    <property type="term" value="C:chloroplast thylakoid membrane"/>
    <property type="evidence" value="ECO:0007669"/>
    <property type="project" value="UniProtKB-SubCell"/>
</dbReference>
<evidence type="ECO:0000313" key="15">
    <source>
        <dbReference type="Proteomes" id="UP001161247"/>
    </source>
</evidence>
<keyword evidence="15" id="KW-1185">Reference proteome</keyword>
<keyword evidence="5" id="KW-0812">Transmembrane</keyword>
<feature type="compositionally biased region" description="Polar residues" evidence="13">
    <location>
        <begin position="228"/>
        <end position="276"/>
    </location>
</feature>
<comment type="subcellular location">
    <subcellularLocation>
        <location evidence="1">Plastid</location>
        <location evidence="1">Chloroplast thylakoid membrane</location>
        <topology evidence="1">Single-pass membrane protein</topology>
    </subcellularLocation>
</comment>
<keyword evidence="8" id="KW-1133">Transmembrane helix</keyword>
<keyword evidence="3" id="KW-0150">Chloroplast</keyword>
<accession>A0AAV1CCR6</accession>
<organism evidence="14 15">
    <name type="scientific">Oldenlandia corymbosa var. corymbosa</name>
    <dbReference type="NCBI Taxonomy" id="529605"/>
    <lineage>
        <taxon>Eukaryota</taxon>
        <taxon>Viridiplantae</taxon>
        <taxon>Streptophyta</taxon>
        <taxon>Embryophyta</taxon>
        <taxon>Tracheophyta</taxon>
        <taxon>Spermatophyta</taxon>
        <taxon>Magnoliopsida</taxon>
        <taxon>eudicotyledons</taxon>
        <taxon>Gunneridae</taxon>
        <taxon>Pentapetalae</taxon>
        <taxon>asterids</taxon>
        <taxon>lamiids</taxon>
        <taxon>Gentianales</taxon>
        <taxon>Rubiaceae</taxon>
        <taxon>Rubioideae</taxon>
        <taxon>Spermacoceae</taxon>
        <taxon>Hedyotis-Oldenlandia complex</taxon>
        <taxon>Oldenlandia</taxon>
    </lineage>
</organism>
<feature type="region of interest" description="Disordered" evidence="13">
    <location>
        <begin position="168"/>
        <end position="285"/>
    </location>
</feature>
<keyword evidence="7" id="KW-0809">Transit peptide</keyword>
<name>A0AAV1CCR6_OLDCO</name>
<evidence type="ECO:0000256" key="9">
    <source>
        <dbReference type="ARBA" id="ARBA00023010"/>
    </source>
</evidence>
<dbReference type="PANTHER" id="PTHR33162">
    <property type="entry name" value="SEC-INDEPENDENT PROTEIN TRANSLOCASE PROTEIN TATA, CHLOROPLASTIC"/>
    <property type="match status" value="1"/>
</dbReference>
<evidence type="ECO:0000256" key="7">
    <source>
        <dbReference type="ARBA" id="ARBA00022946"/>
    </source>
</evidence>
<evidence type="ECO:0000256" key="4">
    <source>
        <dbReference type="ARBA" id="ARBA00022640"/>
    </source>
</evidence>
<keyword evidence="6" id="KW-0653">Protein transport</keyword>
<proteinExistence type="predicted"/>
<keyword evidence="11" id="KW-0472">Membrane</keyword>
<protein>
    <submittedName>
        <fullName evidence="14">OLC1v1027463C1</fullName>
    </submittedName>
</protein>
<dbReference type="PANTHER" id="PTHR33162:SF3">
    <property type="entry name" value="SEC-INDEPENDENT PROTEIN TRANSLOCASE PROTEIN TATB, CHLOROPLASTIC"/>
    <property type="match status" value="1"/>
</dbReference>
<dbReference type="Pfam" id="PF02416">
    <property type="entry name" value="TatA_B_E"/>
    <property type="match status" value="1"/>
</dbReference>
<dbReference type="GO" id="GO:0033281">
    <property type="term" value="C:TAT protein transport complex"/>
    <property type="evidence" value="ECO:0007669"/>
    <property type="project" value="UniProtKB-ARBA"/>
</dbReference>
<evidence type="ECO:0000256" key="6">
    <source>
        <dbReference type="ARBA" id="ARBA00022927"/>
    </source>
</evidence>
<dbReference type="Gene3D" id="1.20.5.3310">
    <property type="match status" value="1"/>
</dbReference>
<evidence type="ECO:0000256" key="5">
    <source>
        <dbReference type="ARBA" id="ARBA00022692"/>
    </source>
</evidence>
<evidence type="ECO:0000256" key="8">
    <source>
        <dbReference type="ARBA" id="ARBA00022989"/>
    </source>
</evidence>
<evidence type="ECO:0000256" key="12">
    <source>
        <dbReference type="ARBA" id="ARBA00025340"/>
    </source>
</evidence>
<keyword evidence="4" id="KW-0934">Plastid</keyword>
<dbReference type="GO" id="GO:0006886">
    <property type="term" value="P:intracellular protein transport"/>
    <property type="evidence" value="ECO:0007669"/>
    <property type="project" value="UniProtKB-ARBA"/>
</dbReference>
<evidence type="ECO:0000256" key="1">
    <source>
        <dbReference type="ARBA" id="ARBA00004581"/>
    </source>
</evidence>
<evidence type="ECO:0000313" key="14">
    <source>
        <dbReference type="EMBL" id="CAI9092267.1"/>
    </source>
</evidence>
<feature type="compositionally biased region" description="Basic and acidic residues" evidence="13">
    <location>
        <begin position="209"/>
        <end position="218"/>
    </location>
</feature>
<sequence length="285" mass="30471">MASAVLTPISSIFASPLSSSSSSTIRTRTIWTSSSSFNSLPFRYSNLEFSNRIPHLGQCQFSQWNGLKNFSISTSQRLLKSKSAKKGLCRGKGAHASLFGVGAPEALVIGVVALLVFGPKGLAEVARNLGKTLRAFQPTIRELQDVSREFKTTLEREIGLDEIQSYNRNLPTSTKNTSSPSLDVDSKASGLQIDPNGSPSPSKAYSSEDLLKLTEEQLKAAATKQQEESASPGDNRSGTETPVAQQTVEKSSSEVPTDGQTQPPQDSPQEAASATPYSGKPESDT</sequence>
<evidence type="ECO:0000256" key="2">
    <source>
        <dbReference type="ARBA" id="ARBA00022448"/>
    </source>
</evidence>
<gene>
    <name evidence="14" type="ORF">OLC1_LOCUS3977</name>
</gene>
<feature type="compositionally biased region" description="Polar residues" evidence="13">
    <location>
        <begin position="168"/>
        <end position="181"/>
    </location>
</feature>
<reference evidence="14" key="1">
    <citation type="submission" date="2023-03" db="EMBL/GenBank/DDBJ databases">
        <authorList>
            <person name="Julca I."/>
        </authorList>
    </citation>
    <scope>NUCLEOTIDE SEQUENCE</scope>
</reference>
<dbReference type="GO" id="GO:0043953">
    <property type="term" value="P:protein transport by the Tat complex"/>
    <property type="evidence" value="ECO:0007669"/>
    <property type="project" value="InterPro"/>
</dbReference>
<dbReference type="EMBL" id="OX459118">
    <property type="protein sequence ID" value="CAI9092267.1"/>
    <property type="molecule type" value="Genomic_DNA"/>
</dbReference>
<evidence type="ECO:0000256" key="11">
    <source>
        <dbReference type="ARBA" id="ARBA00023136"/>
    </source>
</evidence>
<dbReference type="Proteomes" id="UP001161247">
    <property type="component" value="Chromosome 1"/>
</dbReference>
<dbReference type="FunFam" id="1.20.5.3310:FF:000003">
    <property type="entry name" value="Sec-independent protein translocase protein TATB, chloroplastic"/>
    <property type="match status" value="1"/>
</dbReference>
<dbReference type="InterPro" id="IPR003369">
    <property type="entry name" value="TatA/B/E"/>
</dbReference>
<dbReference type="InterPro" id="IPR006312">
    <property type="entry name" value="TatA/E"/>
</dbReference>
<evidence type="ECO:0000256" key="3">
    <source>
        <dbReference type="ARBA" id="ARBA00022528"/>
    </source>
</evidence>
<feature type="compositionally biased region" description="Polar residues" evidence="13">
    <location>
        <begin position="195"/>
        <end position="205"/>
    </location>
</feature>
<keyword evidence="2" id="KW-0813">Transport</keyword>
<dbReference type="PRINTS" id="PR01506">
    <property type="entry name" value="TATBPROTEIN"/>
</dbReference>
<dbReference type="NCBIfam" id="TIGR01411">
    <property type="entry name" value="tatAE"/>
    <property type="match status" value="1"/>
</dbReference>
<evidence type="ECO:0000256" key="13">
    <source>
        <dbReference type="SAM" id="MobiDB-lite"/>
    </source>
</evidence>
<keyword evidence="9" id="KW-0811">Translocation</keyword>
<dbReference type="AlphaFoldDB" id="A0AAV1CCR6"/>
<evidence type="ECO:0000256" key="10">
    <source>
        <dbReference type="ARBA" id="ARBA00023078"/>
    </source>
</evidence>
<comment type="function">
    <text evidence="12">Part of the twin-arginine translocation (Tat) system that transports large folded proteins containing a characteristic twin-arginine motif in their signal peptide across the thylakoid membrane. Involved in delta pH-dependent protein transport required for chloroplast development, especially thylakoid membrane formation. TATC and TATB mediate precursor recognition, whereas TATA facilitates translocation.</text>
</comment>